<keyword evidence="2" id="KW-1185">Reference proteome</keyword>
<dbReference type="Pfam" id="PF04338">
    <property type="entry name" value="DUF481"/>
    <property type="match status" value="1"/>
</dbReference>
<sequence>MGDFHLGLRTQCISTPRHPPTPLRPMISVPAIRPLSRVLLFTLLASVAASGRADEVLLTNGDRLSGTVISKTPEGLKFKTQYAGVLRIDWRMVETLSTDQPVNVMMRSNEGRLDTRLERSDEERAVRLAEVPEVPPLKLDRITYLNPTPSQSGEGFEYSGRVNLAGNSVSGNSETTHLVAEGELTGVAKKTRFTLRAKGEERTEGDDVSASNLLVSADRDWFVSKKRFIYGRTTVERDRFRDLDLRFSTGSGLGLQVIDNDQTGLSVQGGLDLVRENRVDTDDQSYPAVGWGVRYRHWLIGRSAEFFHQQDGYMNIRDASDVTLRMRTGFRLPIIERLSAQVQGVVDWEGQPAEGRKSADLSLQFGVGYEW</sequence>
<dbReference type="KEGG" id="acom:CEW83_06235"/>
<dbReference type="InterPro" id="IPR007433">
    <property type="entry name" value="DUF481"/>
</dbReference>
<dbReference type="AlphaFoldDB" id="A0A2U8GPE6"/>
<evidence type="ECO:0008006" key="3">
    <source>
        <dbReference type="Google" id="ProtNLM"/>
    </source>
</evidence>
<name>A0A2U8GPE6_9RHOO</name>
<protein>
    <recommendedName>
        <fullName evidence="3">DUF481 domain-containing protein</fullName>
    </recommendedName>
</protein>
<accession>A0A2U8GPE6</accession>
<dbReference type="Proteomes" id="UP000244930">
    <property type="component" value="Chromosome"/>
</dbReference>
<evidence type="ECO:0000313" key="2">
    <source>
        <dbReference type="Proteomes" id="UP000244930"/>
    </source>
</evidence>
<proteinExistence type="predicted"/>
<organism evidence="1 2">
    <name type="scientific">Parazoarcus communis</name>
    <dbReference type="NCBI Taxonomy" id="41977"/>
    <lineage>
        <taxon>Bacteria</taxon>
        <taxon>Pseudomonadati</taxon>
        <taxon>Pseudomonadota</taxon>
        <taxon>Betaproteobacteria</taxon>
        <taxon>Rhodocyclales</taxon>
        <taxon>Zoogloeaceae</taxon>
        <taxon>Parazoarcus</taxon>
    </lineage>
</organism>
<reference evidence="1 2" key="1">
    <citation type="submission" date="2017-06" db="EMBL/GenBank/DDBJ databases">
        <title>Azoarcus.</title>
        <authorList>
            <person name="Woo J.-H."/>
            <person name="Kim H.-S."/>
        </authorList>
    </citation>
    <scope>NUCLEOTIDE SEQUENCE [LARGE SCALE GENOMIC DNA]</scope>
    <source>
        <strain evidence="1 2">TSPY31</strain>
    </source>
</reference>
<gene>
    <name evidence="1" type="ORF">CEW83_06235</name>
</gene>
<dbReference type="EMBL" id="CP022187">
    <property type="protein sequence ID" value="AWI74866.1"/>
    <property type="molecule type" value="Genomic_DNA"/>
</dbReference>
<evidence type="ECO:0000313" key="1">
    <source>
        <dbReference type="EMBL" id="AWI74866.1"/>
    </source>
</evidence>